<keyword evidence="5" id="KW-0732">Signal</keyword>
<feature type="domain" description="Bacterial alpha-L-rhamnosidase N-terminal" evidence="7">
    <location>
        <begin position="443"/>
        <end position="609"/>
    </location>
</feature>
<dbReference type="RefSeq" id="WP_183340463.1">
    <property type="nucleotide sequence ID" value="NZ_JACHNU010000001.1"/>
</dbReference>
<evidence type="ECO:0000259" key="7">
    <source>
        <dbReference type="Pfam" id="PF08531"/>
    </source>
</evidence>
<evidence type="ECO:0000259" key="6">
    <source>
        <dbReference type="Pfam" id="PF05592"/>
    </source>
</evidence>
<dbReference type="SUPFAM" id="SSF49785">
    <property type="entry name" value="Galactose-binding domain-like"/>
    <property type="match status" value="1"/>
</dbReference>
<dbReference type="SUPFAM" id="SSF48208">
    <property type="entry name" value="Six-hairpin glycosidases"/>
    <property type="match status" value="1"/>
</dbReference>
<feature type="region of interest" description="Disordered" evidence="4">
    <location>
        <begin position="406"/>
        <end position="435"/>
    </location>
</feature>
<feature type="chain" id="PRO_5039489941" description="alpha-L-rhamnosidase" evidence="5">
    <location>
        <begin position="22"/>
        <end position="1181"/>
    </location>
</feature>
<proteinExistence type="predicted"/>
<dbReference type="GO" id="GO:0030596">
    <property type="term" value="F:alpha-L-rhamnosidase activity"/>
    <property type="evidence" value="ECO:0007669"/>
    <property type="project" value="UniProtKB-EC"/>
</dbReference>
<dbReference type="EC" id="3.2.1.40" evidence="2"/>
<dbReference type="EMBL" id="JACHNU010000001">
    <property type="protein sequence ID" value="MBB4661905.1"/>
    <property type="molecule type" value="Genomic_DNA"/>
</dbReference>
<evidence type="ECO:0000256" key="2">
    <source>
        <dbReference type="ARBA" id="ARBA00012652"/>
    </source>
</evidence>
<feature type="signal peptide" evidence="5">
    <location>
        <begin position="1"/>
        <end position="21"/>
    </location>
</feature>
<dbReference type="Pfam" id="PF25788">
    <property type="entry name" value="Ig_Rha78A_N"/>
    <property type="match status" value="1"/>
</dbReference>
<comment type="catalytic activity">
    <reaction evidence="1">
        <text>Hydrolysis of terminal non-reducing alpha-L-rhamnose residues in alpha-L-rhamnosides.</text>
        <dbReference type="EC" id="3.2.1.40"/>
    </reaction>
</comment>
<evidence type="ECO:0000313" key="11">
    <source>
        <dbReference type="Proteomes" id="UP000585272"/>
    </source>
</evidence>
<dbReference type="InterPro" id="IPR035396">
    <property type="entry name" value="Bac_rhamnosid6H"/>
</dbReference>
<sequence length="1181" mass="127902">MARSLRGAAVTAALMGAAALAAPAAATAHGQGDGGRSHHGPPGHDRDHVRGGAHGAGGDHGRGGPGIRPERLEAEHAREPLGLGSARPRLGWQLDAGGRRGAAQSGFRIVVERVDARGGRAAAAGTRAPEASGAAQRLGADARGGHRVVWDSGIVRSRAQEVRYGGPALDSRTRYRWRVQALDERGRRGPWSRAATFETGLLSAADWRGSWIGAPGADEDPAAVDLAGTNWIWEDAGDPLSEAPAGSRWFRRELTLPAGARVASAKLVVDADDGFTAWVNGSEVSATDPDPAKESWRNPQLADVTALLRAGANAIAVRATNGRPSPAGMFARLVVETVDGQRTTVDSDSAWKVAATAPADGDAWTRPGYDDTAWRSARELVAWGGAPWGEVRPQVRARPEPLLRRSFTLGGGRGRGANAAAGKRSAASATRGADPVGRGRLPVRARLYASGVAYADFTLNGRRVTDAVLDPAFARYDRRVFAVTHDVTKLLRRGENVLGARLGRGFFGMRQGNAWNWDRAPWTSEPRVRAQLELTWPDGRVETIATDGAWKTHDGPTRTDSLYAGEHYDAREQRPGWDEPGFDDRAWASAAEVRAPAGRVEPQAIEPIVVSGTLSPTDVTNPRAGTYVFELPRVMAGWARIHVRGEAGRTVTLRYGEKLKADGTVQHESGFVTGESQVDRYTLNGDRRGESWEPRYSYKGFRYVQLDGWPGSEPPTVDNLDGRVVHTDLTSVGDFDSDDPLLNRMREITRTTVVNNYHGIPTDTPMYEKNGWTGDAMLMAETLQLEYDMRRLLPKWVDDIADSQGPQGNLPGLAPDNGWGLGPYGQAPPWNAAFLHVPWILYERYGDRDVLVEHYDAMKRYVEHELTRARPDGTHPSFLNDYLAPRYGSGNSPEDPALAGTAYAFRNVAQFARIAKVLGRDDDAARYEAAAARIREAFNGAFLNGARDAYVTASDPGYRQTSNLLALAFGLVPADAEQAVERRLLDEIAAKGDHLDTGALGTRELLSELTRRGHGELAYKLVAQPTYPSFRFIVDQGATAWWEGWEPTVRSYDHTFVQGTVNQWLIERVAGIRPLAPGYERVLLQPGPVGEVDRARAATATPRGEVALDWKRSRGGRFELRAEVPVGATAVVDVPAARAADVRESGRPAARADGVRQIAGAPSGSVRFEVVSGSYRFTTGR</sequence>
<evidence type="ECO:0000256" key="4">
    <source>
        <dbReference type="SAM" id="MobiDB-lite"/>
    </source>
</evidence>
<protein>
    <recommendedName>
        <fullName evidence="2">alpha-L-rhamnosidase</fullName>
        <ecNumber evidence="2">3.2.1.40</ecNumber>
    </recommendedName>
</protein>
<feature type="domain" description="Alpha-L-rhamnosidase concanavalin-like" evidence="6">
    <location>
        <begin position="623"/>
        <end position="726"/>
    </location>
</feature>
<dbReference type="Gene3D" id="2.60.420.10">
    <property type="entry name" value="Maltose phosphorylase, domain 3"/>
    <property type="match status" value="1"/>
</dbReference>
<keyword evidence="10" id="KW-0326">Glycosidase</keyword>
<dbReference type="PANTHER" id="PTHR33307:SF6">
    <property type="entry name" value="ALPHA-RHAMNOSIDASE (EUROFUNG)-RELATED"/>
    <property type="match status" value="1"/>
</dbReference>
<dbReference type="GO" id="GO:0005975">
    <property type="term" value="P:carbohydrate metabolic process"/>
    <property type="evidence" value="ECO:0007669"/>
    <property type="project" value="InterPro"/>
</dbReference>
<dbReference type="InterPro" id="IPR008902">
    <property type="entry name" value="Rhamnosid_concanavalin"/>
</dbReference>
<keyword evidence="3 10" id="KW-0378">Hydrolase</keyword>
<evidence type="ECO:0000313" key="10">
    <source>
        <dbReference type="EMBL" id="MBB4661905.1"/>
    </source>
</evidence>
<dbReference type="InterPro" id="IPR016007">
    <property type="entry name" value="Alpha_rhamnosid"/>
</dbReference>
<dbReference type="Pfam" id="PF05592">
    <property type="entry name" value="Bac_rhamnosid"/>
    <property type="match status" value="1"/>
</dbReference>
<gene>
    <name evidence="10" type="ORF">BDZ31_001478</name>
</gene>
<dbReference type="InterPro" id="IPR008928">
    <property type="entry name" value="6-hairpin_glycosidase_sf"/>
</dbReference>
<dbReference type="Gene3D" id="2.60.120.260">
    <property type="entry name" value="Galactose-binding domain-like"/>
    <property type="match status" value="3"/>
</dbReference>
<feature type="compositionally biased region" description="Basic and acidic residues" evidence="4">
    <location>
        <begin position="57"/>
        <end position="68"/>
    </location>
</feature>
<reference evidence="10 11" key="1">
    <citation type="submission" date="2020-08" db="EMBL/GenBank/DDBJ databases">
        <title>Genomic Encyclopedia of Archaeal and Bacterial Type Strains, Phase II (KMG-II): from individual species to whole genera.</title>
        <authorList>
            <person name="Goeker M."/>
        </authorList>
    </citation>
    <scope>NUCLEOTIDE SEQUENCE [LARGE SCALE GENOMIC DNA]</scope>
    <source>
        <strain evidence="10 11">DSM 23288</strain>
    </source>
</reference>
<organism evidence="10 11">
    <name type="scientific">Conexibacter arvalis</name>
    <dbReference type="NCBI Taxonomy" id="912552"/>
    <lineage>
        <taxon>Bacteria</taxon>
        <taxon>Bacillati</taxon>
        <taxon>Actinomycetota</taxon>
        <taxon>Thermoleophilia</taxon>
        <taxon>Solirubrobacterales</taxon>
        <taxon>Conexibacteraceae</taxon>
        <taxon>Conexibacter</taxon>
    </lineage>
</organism>
<evidence type="ECO:0000259" key="9">
    <source>
        <dbReference type="Pfam" id="PF17390"/>
    </source>
</evidence>
<dbReference type="Pfam" id="PF17389">
    <property type="entry name" value="Bac_rhamnosid6H"/>
    <property type="match status" value="1"/>
</dbReference>
<dbReference type="Proteomes" id="UP000585272">
    <property type="component" value="Unassembled WGS sequence"/>
</dbReference>
<dbReference type="InterPro" id="IPR008979">
    <property type="entry name" value="Galactose-bd-like_sf"/>
</dbReference>
<accession>A0A840IC59</accession>
<dbReference type="InterPro" id="IPR013783">
    <property type="entry name" value="Ig-like_fold"/>
</dbReference>
<dbReference type="PIRSF" id="PIRSF010631">
    <property type="entry name" value="A-rhamnsds"/>
    <property type="match status" value="1"/>
</dbReference>
<name>A0A840IC59_9ACTN</name>
<dbReference type="Gene3D" id="2.60.40.10">
    <property type="entry name" value="Immunoglobulins"/>
    <property type="match status" value="1"/>
</dbReference>
<feature type="region of interest" description="Disordered" evidence="4">
    <location>
        <begin position="27"/>
        <end position="68"/>
    </location>
</feature>
<evidence type="ECO:0000259" key="8">
    <source>
        <dbReference type="Pfam" id="PF17389"/>
    </source>
</evidence>
<dbReference type="InterPro" id="IPR035398">
    <property type="entry name" value="Bac_rhamnosid_C"/>
</dbReference>
<evidence type="ECO:0000256" key="5">
    <source>
        <dbReference type="SAM" id="SignalP"/>
    </source>
</evidence>
<dbReference type="InterPro" id="IPR013737">
    <property type="entry name" value="Bac_rhamnosid_N"/>
</dbReference>
<dbReference type="InterPro" id="IPR012341">
    <property type="entry name" value="6hp_glycosidase-like_sf"/>
</dbReference>
<keyword evidence="11" id="KW-1185">Reference proteome</keyword>
<comment type="caution">
    <text evidence="10">The sequence shown here is derived from an EMBL/GenBank/DDBJ whole genome shotgun (WGS) entry which is preliminary data.</text>
</comment>
<feature type="compositionally biased region" description="Low complexity" evidence="4">
    <location>
        <begin position="416"/>
        <end position="433"/>
    </location>
</feature>
<feature type="domain" description="Bacterial alpha-L-rhamnosidase N-terminal" evidence="7">
    <location>
        <begin position="261"/>
        <end position="376"/>
    </location>
</feature>
<feature type="domain" description="Alpha-L-rhamnosidase six-hairpin glycosidase" evidence="8">
    <location>
        <begin position="732"/>
        <end position="1069"/>
    </location>
</feature>
<dbReference type="PANTHER" id="PTHR33307">
    <property type="entry name" value="ALPHA-RHAMNOSIDASE (EUROFUNG)"/>
    <property type="match status" value="1"/>
</dbReference>
<dbReference type="Pfam" id="PF17390">
    <property type="entry name" value="Bac_rhamnosid_C"/>
    <property type="match status" value="1"/>
</dbReference>
<dbReference type="AlphaFoldDB" id="A0A840IC59"/>
<feature type="domain" description="Alpha-L-rhamnosidase C-terminal" evidence="9">
    <location>
        <begin position="1071"/>
        <end position="1145"/>
    </location>
</feature>
<dbReference type="Pfam" id="PF08531">
    <property type="entry name" value="Bac_rhamnosid_N"/>
    <property type="match status" value="2"/>
</dbReference>
<dbReference type="Gene3D" id="1.50.10.10">
    <property type="match status" value="1"/>
</dbReference>
<evidence type="ECO:0000256" key="1">
    <source>
        <dbReference type="ARBA" id="ARBA00001445"/>
    </source>
</evidence>
<evidence type="ECO:0000256" key="3">
    <source>
        <dbReference type="ARBA" id="ARBA00022801"/>
    </source>
</evidence>